<dbReference type="SUPFAM" id="SSF48403">
    <property type="entry name" value="Ankyrin repeat"/>
    <property type="match status" value="1"/>
</dbReference>
<evidence type="ECO:0000256" key="1">
    <source>
        <dbReference type="ARBA" id="ARBA00022737"/>
    </source>
</evidence>
<accession>A0A3A3GIZ4</accession>
<evidence type="ECO:0000256" key="2">
    <source>
        <dbReference type="ARBA" id="ARBA00023043"/>
    </source>
</evidence>
<dbReference type="PROSITE" id="PS51257">
    <property type="entry name" value="PROKAR_LIPOPROTEIN"/>
    <property type="match status" value="1"/>
</dbReference>
<keyword evidence="2 3" id="KW-0040">ANK repeat</keyword>
<protein>
    <submittedName>
        <fullName evidence="4">Ankyrin repeat domain-containing protein</fullName>
    </submittedName>
</protein>
<name>A0A3A3GIZ4_9BURK</name>
<dbReference type="EMBL" id="QYUQ01000002">
    <property type="protein sequence ID" value="RJG00910.1"/>
    <property type="molecule type" value="Genomic_DNA"/>
</dbReference>
<organism evidence="4 5">
    <name type="scientific">Noviherbaspirillum sedimenti</name>
    <dbReference type="NCBI Taxonomy" id="2320865"/>
    <lineage>
        <taxon>Bacteria</taxon>
        <taxon>Pseudomonadati</taxon>
        <taxon>Pseudomonadota</taxon>
        <taxon>Betaproteobacteria</taxon>
        <taxon>Burkholderiales</taxon>
        <taxon>Oxalobacteraceae</taxon>
        <taxon>Noviherbaspirillum</taxon>
    </lineage>
</organism>
<dbReference type="Proteomes" id="UP000266327">
    <property type="component" value="Unassembled WGS sequence"/>
</dbReference>
<dbReference type="Gene3D" id="1.25.40.20">
    <property type="entry name" value="Ankyrin repeat-containing domain"/>
    <property type="match status" value="2"/>
</dbReference>
<evidence type="ECO:0000256" key="3">
    <source>
        <dbReference type="PROSITE-ProRule" id="PRU00023"/>
    </source>
</evidence>
<dbReference type="AlphaFoldDB" id="A0A3A3GIZ4"/>
<evidence type="ECO:0000313" key="5">
    <source>
        <dbReference type="Proteomes" id="UP000266327"/>
    </source>
</evidence>
<gene>
    <name evidence="4" type="ORF">D3878_04345</name>
</gene>
<dbReference type="InterPro" id="IPR002110">
    <property type="entry name" value="Ankyrin_rpt"/>
</dbReference>
<dbReference type="PANTHER" id="PTHR24198">
    <property type="entry name" value="ANKYRIN REPEAT AND PROTEIN KINASE DOMAIN-CONTAINING PROTEIN"/>
    <property type="match status" value="1"/>
</dbReference>
<keyword evidence="5" id="KW-1185">Reference proteome</keyword>
<feature type="repeat" description="ANK" evidence="3">
    <location>
        <begin position="97"/>
        <end position="129"/>
    </location>
</feature>
<feature type="repeat" description="ANK" evidence="3">
    <location>
        <begin position="160"/>
        <end position="192"/>
    </location>
</feature>
<dbReference type="SMART" id="SM00248">
    <property type="entry name" value="ANK"/>
    <property type="match status" value="6"/>
</dbReference>
<dbReference type="PRINTS" id="PR01415">
    <property type="entry name" value="ANKYRIN"/>
</dbReference>
<dbReference type="PANTHER" id="PTHR24198:SF165">
    <property type="entry name" value="ANKYRIN REPEAT-CONTAINING PROTEIN-RELATED"/>
    <property type="match status" value="1"/>
</dbReference>
<keyword evidence="1" id="KW-0677">Repeat</keyword>
<sequence length="223" mass="23897">MQKSKHFLLQHLCLLVLLAACLPMVAIGGAFDDFFSAARSDNADQISALLGRGLDPNLIEEERGDTGLIIAVREGSMRVFNVLVNARNIDLDAKARNGDNALMIAAIKGNRAAAEILLAKGAQVNRPDWTALHYAATSGSNEIAQMLINKGAGLNATSPNKTTPLMMAAGEGHIMTVKLLLDRGADLTRKNELGMSALDFAARNGHKDIVEGLTWRLKRAGKL</sequence>
<reference evidence="5" key="1">
    <citation type="submission" date="2018-09" db="EMBL/GenBank/DDBJ databases">
        <authorList>
            <person name="Zhu H."/>
        </authorList>
    </citation>
    <scope>NUCLEOTIDE SEQUENCE [LARGE SCALE GENOMIC DNA]</scope>
    <source>
        <strain evidence="5">K1S02-23</strain>
    </source>
</reference>
<dbReference type="RefSeq" id="WP_119784364.1">
    <property type="nucleotide sequence ID" value="NZ_QYUQ01000002.1"/>
</dbReference>
<dbReference type="PROSITE" id="PS50297">
    <property type="entry name" value="ANK_REP_REGION"/>
    <property type="match status" value="3"/>
</dbReference>
<dbReference type="InterPro" id="IPR036770">
    <property type="entry name" value="Ankyrin_rpt-contain_sf"/>
</dbReference>
<dbReference type="Pfam" id="PF12796">
    <property type="entry name" value="Ank_2"/>
    <property type="match status" value="2"/>
</dbReference>
<feature type="repeat" description="ANK" evidence="3">
    <location>
        <begin position="127"/>
        <end position="159"/>
    </location>
</feature>
<dbReference type="OrthoDB" id="198309at2"/>
<evidence type="ECO:0000313" key="4">
    <source>
        <dbReference type="EMBL" id="RJG00910.1"/>
    </source>
</evidence>
<dbReference type="PROSITE" id="PS50088">
    <property type="entry name" value="ANK_REPEAT"/>
    <property type="match status" value="3"/>
</dbReference>
<proteinExistence type="predicted"/>
<comment type="caution">
    <text evidence="4">The sequence shown here is derived from an EMBL/GenBank/DDBJ whole genome shotgun (WGS) entry which is preliminary data.</text>
</comment>